<keyword evidence="1" id="KW-1133">Transmembrane helix</keyword>
<reference evidence="2 3" key="1">
    <citation type="submission" date="2020-08" db="EMBL/GenBank/DDBJ databases">
        <authorList>
            <person name="Liu C."/>
            <person name="Sun Q."/>
        </authorList>
    </citation>
    <scope>NUCLEOTIDE SEQUENCE [LARGE SCALE GENOMIC DNA]</scope>
    <source>
        <strain evidence="2 3">NSJ-22</strain>
    </source>
</reference>
<evidence type="ECO:0000313" key="2">
    <source>
        <dbReference type="EMBL" id="MBC6011093.1"/>
    </source>
</evidence>
<dbReference type="EMBL" id="JACRWG010000118">
    <property type="protein sequence ID" value="MBC6011093.1"/>
    <property type="molecule type" value="Genomic_DNA"/>
</dbReference>
<feature type="transmembrane region" description="Helical" evidence="1">
    <location>
        <begin position="20"/>
        <end position="38"/>
    </location>
</feature>
<keyword evidence="1" id="KW-0472">Membrane</keyword>
<evidence type="ECO:0008006" key="4">
    <source>
        <dbReference type="Google" id="ProtNLM"/>
    </source>
</evidence>
<name>A0ABR7KEE8_9FIRM</name>
<protein>
    <recommendedName>
        <fullName evidence="4">DUF202 domain-containing protein</fullName>
    </recommendedName>
</protein>
<feature type="transmembrane region" description="Helical" evidence="1">
    <location>
        <begin position="97"/>
        <end position="120"/>
    </location>
</feature>
<gene>
    <name evidence="2" type="ORF">H8909_12935</name>
</gene>
<dbReference type="RefSeq" id="WP_187013117.1">
    <property type="nucleotide sequence ID" value="NZ_JACRWG010000118.1"/>
</dbReference>
<sequence>MNDLLKMHFKLFIREKRFFGLYITNFIFCFFGMLFYILKKVDTIFLFYLVARFIIYVSILFCVMVFLYLRSAKKNKLEETLLAVNNTENKYLQYSTIVVLLLFGLLNIVIISMLFINAFINNQLNTIDSVKNLV</sequence>
<proteinExistence type="predicted"/>
<comment type="caution">
    <text evidence="2">The sequence shown here is derived from an EMBL/GenBank/DDBJ whole genome shotgun (WGS) entry which is preliminary data.</text>
</comment>
<evidence type="ECO:0000313" key="3">
    <source>
        <dbReference type="Proteomes" id="UP000603474"/>
    </source>
</evidence>
<keyword evidence="3" id="KW-1185">Reference proteome</keyword>
<feature type="transmembrane region" description="Helical" evidence="1">
    <location>
        <begin position="44"/>
        <end position="69"/>
    </location>
</feature>
<evidence type="ECO:0000256" key="1">
    <source>
        <dbReference type="SAM" id="Phobius"/>
    </source>
</evidence>
<accession>A0ABR7KEE8</accession>
<keyword evidence="1" id="KW-0812">Transmembrane</keyword>
<organism evidence="2 3">
    <name type="scientific">Catenibacterium faecis</name>
    <dbReference type="NCBI Taxonomy" id="2764323"/>
    <lineage>
        <taxon>Bacteria</taxon>
        <taxon>Bacillati</taxon>
        <taxon>Bacillota</taxon>
        <taxon>Erysipelotrichia</taxon>
        <taxon>Erysipelotrichales</taxon>
        <taxon>Coprobacillaceae</taxon>
        <taxon>Catenibacterium</taxon>
    </lineage>
</organism>
<dbReference type="Proteomes" id="UP000603474">
    <property type="component" value="Unassembled WGS sequence"/>
</dbReference>